<dbReference type="EMBL" id="JANBQF010000345">
    <property type="protein sequence ID" value="KAJ2001982.1"/>
    <property type="molecule type" value="Genomic_DNA"/>
</dbReference>
<evidence type="ECO:0000256" key="2">
    <source>
        <dbReference type="ARBA" id="ARBA00023295"/>
    </source>
</evidence>
<dbReference type="PANTHER" id="PTHR31062">
    <property type="entry name" value="XYLOGLUCAN ENDOTRANSGLUCOSYLASE/HYDROLASE PROTEIN 8-RELATED"/>
    <property type="match status" value="1"/>
</dbReference>
<dbReference type="Pfam" id="PF00722">
    <property type="entry name" value="Glyco_hydro_16"/>
    <property type="match status" value="1"/>
</dbReference>
<reference evidence="6" key="1">
    <citation type="submission" date="2022-07" db="EMBL/GenBank/DDBJ databases">
        <title>Phylogenomic reconstructions and comparative analyses of Kickxellomycotina fungi.</title>
        <authorList>
            <person name="Reynolds N.K."/>
            <person name="Stajich J.E."/>
            <person name="Barry K."/>
            <person name="Grigoriev I.V."/>
            <person name="Crous P."/>
            <person name="Smith M.E."/>
        </authorList>
    </citation>
    <scope>NUCLEOTIDE SEQUENCE</scope>
    <source>
        <strain evidence="6">IMI 214461</strain>
    </source>
</reference>
<dbReference type="PROSITE" id="PS51257">
    <property type="entry name" value="PROKAR_LIPOPROTEIN"/>
    <property type="match status" value="1"/>
</dbReference>
<feature type="region of interest" description="Disordered" evidence="3">
    <location>
        <begin position="501"/>
        <end position="527"/>
    </location>
</feature>
<organism evidence="6 7">
    <name type="scientific">Coemansia thaxteri</name>
    <dbReference type="NCBI Taxonomy" id="2663907"/>
    <lineage>
        <taxon>Eukaryota</taxon>
        <taxon>Fungi</taxon>
        <taxon>Fungi incertae sedis</taxon>
        <taxon>Zoopagomycota</taxon>
        <taxon>Kickxellomycotina</taxon>
        <taxon>Kickxellomycetes</taxon>
        <taxon>Kickxellales</taxon>
        <taxon>Kickxellaceae</taxon>
        <taxon>Coemansia</taxon>
    </lineage>
</organism>
<dbReference type="InterPro" id="IPR000757">
    <property type="entry name" value="Beta-glucanase-like"/>
</dbReference>
<evidence type="ECO:0000313" key="7">
    <source>
        <dbReference type="Proteomes" id="UP001150907"/>
    </source>
</evidence>
<feature type="compositionally biased region" description="Low complexity" evidence="3">
    <location>
        <begin position="288"/>
        <end position="327"/>
    </location>
</feature>
<keyword evidence="1" id="KW-0378">Hydrolase</keyword>
<sequence>MKGQLLLGAASLLIGHALGACTGINAADRGVCPTLMCQSLEEDFSQPSALALTSVLSSGGLPNSTFVSEQEPNFASANNGELTLSLQHLPGDGGYAGTTVFFTRWIHYGTITALVRSGSTAPGVISSFQLQDSAGSSIDMDWLGISSNRVQANYYTNSQLQLSKASAPILPIDPTSTFVEYRIVWLPNSLTWYANGLAVRTVNRKDTWAEGEQKFHYPDQPARLSFSIWDAFNSINPGLTQAWAGTLNPYTAGTQFTMSVKSVTVSCYSNATKPVSHDTNATLTTPGLAQSTASPSTLSSSSNNLSNFGLEPSSTSSTSGSKASTTAAAPEDDLSKWLAVYTNMGTDNELVIGKLIMSIDIVETTGKAGYQSENQFVASEGSEHSAIVDVDSVPAEAPLFNIDSLLDLMSGDDNGDVDFNAIIAEIGSNLANVIDMNEVGNMAATMAIMMTGMNAVAELQRHGINEMGNEGGSVDTNNAINSGIAALVGQLLAEQNLPGLLDMAGSTGPNKPQPRESKGRGGGGPPLDGLGIAQILNDIASNGAADVNMLGINQLVGNIANSYAQTGSPSRPEDASNLSNIINGLASGAPAGGSIADTIGNVVSSGGARNIAAALTDFMNGNDSANFSGIAQAIGIRNFLKTDDKKTPDGCPSCFNCLKFTDIINVVEHVVCLADDVCNSLNPTGEGGPATCLTE</sequence>
<protein>
    <submittedName>
        <fullName evidence="6">Glycosidase CRH2</fullName>
    </submittedName>
</protein>
<dbReference type="InterPro" id="IPR044791">
    <property type="entry name" value="Beta-glucanase/XTH"/>
</dbReference>
<dbReference type="Proteomes" id="UP001150907">
    <property type="component" value="Unassembled WGS sequence"/>
</dbReference>
<feature type="region of interest" description="Disordered" evidence="3">
    <location>
        <begin position="276"/>
        <end position="327"/>
    </location>
</feature>
<dbReference type="PROSITE" id="PS51762">
    <property type="entry name" value="GH16_2"/>
    <property type="match status" value="1"/>
</dbReference>
<keyword evidence="4" id="KW-0732">Signal</keyword>
<evidence type="ECO:0000256" key="3">
    <source>
        <dbReference type="SAM" id="MobiDB-lite"/>
    </source>
</evidence>
<keyword evidence="7" id="KW-1185">Reference proteome</keyword>
<gene>
    <name evidence="6" type="primary">UTR2_4</name>
    <name evidence="6" type="ORF">H4R26_003840</name>
</gene>
<evidence type="ECO:0000313" key="6">
    <source>
        <dbReference type="EMBL" id="KAJ2001982.1"/>
    </source>
</evidence>
<name>A0A9W8EIS5_9FUNG</name>
<evidence type="ECO:0000259" key="5">
    <source>
        <dbReference type="PROSITE" id="PS51762"/>
    </source>
</evidence>
<dbReference type="AlphaFoldDB" id="A0A9W8EIS5"/>
<comment type="caution">
    <text evidence="6">The sequence shown here is derived from an EMBL/GenBank/DDBJ whole genome shotgun (WGS) entry which is preliminary data.</text>
</comment>
<keyword evidence="2 6" id="KW-0326">Glycosidase</keyword>
<evidence type="ECO:0000256" key="4">
    <source>
        <dbReference type="SAM" id="SignalP"/>
    </source>
</evidence>
<feature type="chain" id="PRO_5040888724" evidence="4">
    <location>
        <begin position="20"/>
        <end position="695"/>
    </location>
</feature>
<feature type="signal peptide" evidence="4">
    <location>
        <begin position="1"/>
        <end position="19"/>
    </location>
</feature>
<dbReference type="OrthoDB" id="4781at2759"/>
<dbReference type="SUPFAM" id="SSF49899">
    <property type="entry name" value="Concanavalin A-like lectins/glucanases"/>
    <property type="match status" value="1"/>
</dbReference>
<dbReference type="GO" id="GO:0005975">
    <property type="term" value="P:carbohydrate metabolic process"/>
    <property type="evidence" value="ECO:0007669"/>
    <property type="project" value="InterPro"/>
</dbReference>
<feature type="domain" description="GH16" evidence="5">
    <location>
        <begin position="56"/>
        <end position="271"/>
    </location>
</feature>
<dbReference type="Gene3D" id="2.60.120.200">
    <property type="match status" value="1"/>
</dbReference>
<evidence type="ECO:0000256" key="1">
    <source>
        <dbReference type="ARBA" id="ARBA00022801"/>
    </source>
</evidence>
<accession>A0A9W8EIS5</accession>
<dbReference type="InterPro" id="IPR013320">
    <property type="entry name" value="ConA-like_dom_sf"/>
</dbReference>
<dbReference type="GO" id="GO:0004553">
    <property type="term" value="F:hydrolase activity, hydrolyzing O-glycosyl compounds"/>
    <property type="evidence" value="ECO:0007669"/>
    <property type="project" value="InterPro"/>
</dbReference>
<feature type="compositionally biased region" description="Polar residues" evidence="3">
    <location>
        <begin position="276"/>
        <end position="287"/>
    </location>
</feature>
<proteinExistence type="predicted"/>